<dbReference type="PANTHER" id="PTHR30576:SF10">
    <property type="entry name" value="SLL5057 PROTEIN"/>
    <property type="match status" value="1"/>
</dbReference>
<keyword evidence="1" id="KW-0472">Membrane</keyword>
<sequence length="186" mass="20793">MKRLFDITLAIAISPVAILLMALIAIAVKTTSKGPTLHWSSRVGRQRKLFRMAKVRTMVVGAPQLATHLMTGSASYLTPVGSFLRKTSFDEIPQLWHILKGDMSFVGPRPALFNQDDLVALREKAGINNLTPGLTGWAQIMGRDELSIEDKVALETEYLRRRSFWLDLYIIAKTFTNVLARKGVSH</sequence>
<dbReference type="GO" id="GO:0016780">
    <property type="term" value="F:phosphotransferase activity, for other substituted phosphate groups"/>
    <property type="evidence" value="ECO:0007669"/>
    <property type="project" value="TreeGrafter"/>
</dbReference>
<evidence type="ECO:0000259" key="2">
    <source>
        <dbReference type="Pfam" id="PF02397"/>
    </source>
</evidence>
<evidence type="ECO:0000313" key="3">
    <source>
        <dbReference type="EMBL" id="VAX21592.1"/>
    </source>
</evidence>
<proteinExistence type="predicted"/>
<dbReference type="AlphaFoldDB" id="A0A3B1C0K2"/>
<dbReference type="EMBL" id="UOGB01000210">
    <property type="protein sequence ID" value="VAX21592.1"/>
    <property type="molecule type" value="Genomic_DNA"/>
</dbReference>
<dbReference type="GO" id="GO:0016757">
    <property type="term" value="F:glycosyltransferase activity"/>
    <property type="evidence" value="ECO:0007669"/>
    <property type="project" value="UniProtKB-KW"/>
</dbReference>
<feature type="domain" description="Bacterial sugar transferase" evidence="2">
    <location>
        <begin position="2"/>
        <end position="179"/>
    </location>
</feature>
<feature type="transmembrane region" description="Helical" evidence="1">
    <location>
        <begin position="7"/>
        <end position="28"/>
    </location>
</feature>
<dbReference type="EC" id="2.4.1.-" evidence="3"/>
<keyword evidence="1" id="KW-0812">Transmembrane</keyword>
<accession>A0A3B1C0K2</accession>
<protein>
    <submittedName>
        <fullName evidence="3">Lipid carrier: UDP-N-acetylgalactosaminyltransferase</fullName>
        <ecNumber evidence="3">2.4.1.-</ecNumber>
    </submittedName>
</protein>
<keyword evidence="3" id="KW-0808">Transferase</keyword>
<dbReference type="InterPro" id="IPR003362">
    <property type="entry name" value="Bact_transf"/>
</dbReference>
<reference evidence="3" key="1">
    <citation type="submission" date="2018-06" db="EMBL/GenBank/DDBJ databases">
        <authorList>
            <person name="Zhirakovskaya E."/>
        </authorList>
    </citation>
    <scope>NUCLEOTIDE SEQUENCE</scope>
</reference>
<dbReference type="PANTHER" id="PTHR30576">
    <property type="entry name" value="COLANIC BIOSYNTHESIS UDP-GLUCOSE LIPID CARRIER TRANSFERASE"/>
    <property type="match status" value="1"/>
</dbReference>
<organism evidence="3">
    <name type="scientific">hydrothermal vent metagenome</name>
    <dbReference type="NCBI Taxonomy" id="652676"/>
    <lineage>
        <taxon>unclassified sequences</taxon>
        <taxon>metagenomes</taxon>
        <taxon>ecological metagenomes</taxon>
    </lineage>
</organism>
<keyword evidence="1" id="KW-1133">Transmembrane helix</keyword>
<gene>
    <name evidence="3" type="ORF">MNBD_NITROSPINAE03-1174</name>
</gene>
<name>A0A3B1C0K2_9ZZZZ</name>
<dbReference type="Pfam" id="PF02397">
    <property type="entry name" value="Bac_transf"/>
    <property type="match status" value="1"/>
</dbReference>
<keyword evidence="3" id="KW-0328">Glycosyltransferase</keyword>
<evidence type="ECO:0000256" key="1">
    <source>
        <dbReference type="SAM" id="Phobius"/>
    </source>
</evidence>